<keyword evidence="11" id="KW-1185">Reference proteome</keyword>
<organism evidence="10 11">
    <name type="scientific">Caenorhabditis angaria</name>
    <dbReference type="NCBI Taxonomy" id="860376"/>
    <lineage>
        <taxon>Eukaryota</taxon>
        <taxon>Metazoa</taxon>
        <taxon>Ecdysozoa</taxon>
        <taxon>Nematoda</taxon>
        <taxon>Chromadorea</taxon>
        <taxon>Rhabditida</taxon>
        <taxon>Rhabditina</taxon>
        <taxon>Rhabditomorpha</taxon>
        <taxon>Rhabditoidea</taxon>
        <taxon>Rhabditidae</taxon>
        <taxon>Peloderinae</taxon>
        <taxon>Caenorhabditis</taxon>
    </lineage>
</organism>
<dbReference type="GO" id="GO:0005680">
    <property type="term" value="C:anaphase-promoting complex"/>
    <property type="evidence" value="ECO:0007669"/>
    <property type="project" value="InterPro"/>
</dbReference>
<dbReference type="AlphaFoldDB" id="A0A9P1N1U4"/>
<dbReference type="GO" id="GO:0051301">
    <property type="term" value="P:cell division"/>
    <property type="evidence" value="ECO:0007669"/>
    <property type="project" value="UniProtKB-KW"/>
</dbReference>
<dbReference type="InterPro" id="IPR011990">
    <property type="entry name" value="TPR-like_helical_dom_sf"/>
</dbReference>
<dbReference type="Pfam" id="PF12862">
    <property type="entry name" value="ANAPC5"/>
    <property type="match status" value="2"/>
</dbReference>
<evidence type="ECO:0000313" key="10">
    <source>
        <dbReference type="EMBL" id="CAI5444716.1"/>
    </source>
</evidence>
<evidence type="ECO:0000256" key="8">
    <source>
        <dbReference type="ARBA" id="ARBA00045696"/>
    </source>
</evidence>
<keyword evidence="6" id="KW-0131">Cell cycle</keyword>
<sequence length="777" mass="90237">MARKGGLNLDTIFGNVYNNIVGEPITPRKIAIFYLIKQLFRSHFGYRAVPSTRQFTVNDKTKIFTVLFGLINVQNDMSYDDFRKIVRYLDTEVRRGIYYTFVVCMEHISKGDEHIDLRVEDSLYTGKREYHELAVYELPPGKPLLFMHSKSYTYIWLKRIMAEWTKMTQDEVYAMNERMRNWIDGKPENLLKFLTKKPLPHSIDCSTRARDWIHHRLYEIQIAPSRISLTQAMNYCKMIEVTHKDVFSTFLLQAVIYVQQQNPRMAIECIKLFFDKSMLKINDNVVSASQSHKLAVPCQKPLRYAPLLQGRINRLFGDMGTARTLFSESIQQAQLALDETCNRMANIELTAIEIIKSGPLLEVTYQNDDQGIDKDKRVVQQNIHRGAELDDHTNMDSFPNDQEENFELHEQLIGMAKELCVLEDMLYARYHIKSAEHMETGLRVNACSDHAQKTKRVNDCSISIAISNLLRNGMYHHTMRSCQSMLNTNFDSANPNVFSHETEAYAITAVNMVYACMATGRMRKTFALLEKIEKIYKPEYNWQCARHVRICRLIVDFERSFLHGKYEECENSIRVLTSVAPTEAILRKALITAIKGRLTEGLVLLMEYETYDVLSKIRVNMQMATINIQLGKFDTAEQLLEECVKIAQCTTLRNIRAMISRRAAYILLLRRDYRRCVKLLMECNEQVAMHASITERILHNFTIAKLLRLARKDPTPFLAKAREDAIACEWKTMQKLILAESATYFDSVDNLESRDKVFDLFSDLENETSQTIPWMLI</sequence>
<evidence type="ECO:0000256" key="6">
    <source>
        <dbReference type="ARBA" id="ARBA00023306"/>
    </source>
</evidence>
<evidence type="ECO:0000256" key="2">
    <source>
        <dbReference type="ARBA" id="ARBA00016066"/>
    </source>
</evidence>
<dbReference type="OrthoDB" id="5773922at2759"/>
<keyword evidence="4" id="KW-0498">Mitosis</keyword>
<evidence type="ECO:0000313" key="11">
    <source>
        <dbReference type="Proteomes" id="UP001152747"/>
    </source>
</evidence>
<dbReference type="EMBL" id="CANHGI010000003">
    <property type="protein sequence ID" value="CAI5444716.1"/>
    <property type="molecule type" value="Genomic_DNA"/>
</dbReference>
<keyword evidence="5" id="KW-0833">Ubl conjugation pathway</keyword>
<name>A0A9P1N1U4_9PELO</name>
<dbReference type="Proteomes" id="UP001152747">
    <property type="component" value="Unassembled WGS sequence"/>
</dbReference>
<dbReference type="GO" id="GO:0031145">
    <property type="term" value="P:anaphase-promoting complex-dependent catabolic process"/>
    <property type="evidence" value="ECO:0007669"/>
    <property type="project" value="TreeGrafter"/>
</dbReference>
<evidence type="ECO:0000259" key="9">
    <source>
        <dbReference type="Pfam" id="PF12862"/>
    </source>
</evidence>
<comment type="function">
    <text evidence="8">Component of the anaphase promoting complex/cyclosome (APC/C), a cell cycle-regulated E3 ubiquitin ligase that controls progression through mitosis and the G1 phase of the cell cycle. The APC/C complex acts by mediating ubiquitination and subsequent degradation of target proteins: it mainly mediates the formation of 'Lys-11'-linked polyubiquitin chains and, to a lower extent, the formation of 'Lys-48'- and 'Lys-63'-linked polyubiquitin chains. The APC/C complex catalyzes assembly of branched 'Lys-11'-/'Lys-48'-linked branched ubiquitin chains on target proteins.</text>
</comment>
<dbReference type="GO" id="GO:0070979">
    <property type="term" value="P:protein K11-linked ubiquitination"/>
    <property type="evidence" value="ECO:0007669"/>
    <property type="project" value="TreeGrafter"/>
</dbReference>
<comment type="similarity">
    <text evidence="1">Belongs to the APC5 family.</text>
</comment>
<evidence type="ECO:0000256" key="7">
    <source>
        <dbReference type="ARBA" id="ARBA00031069"/>
    </source>
</evidence>
<feature type="domain" description="Anaphase-promoting complex subunit 5" evidence="9">
    <location>
        <begin position="252"/>
        <end position="349"/>
    </location>
</feature>
<dbReference type="PANTHER" id="PTHR12830:SF9">
    <property type="entry name" value="ANAPHASE-PROMOTING COMPLEX SUBUNIT 5"/>
    <property type="match status" value="1"/>
</dbReference>
<protein>
    <recommendedName>
        <fullName evidence="2">Anaphase-promoting complex subunit 5</fullName>
    </recommendedName>
    <alternativeName>
        <fullName evidence="7">Cyclosome subunit 5</fullName>
    </alternativeName>
</protein>
<reference evidence="10" key="1">
    <citation type="submission" date="2022-11" db="EMBL/GenBank/DDBJ databases">
        <authorList>
            <person name="Kikuchi T."/>
        </authorList>
    </citation>
    <scope>NUCLEOTIDE SEQUENCE</scope>
    <source>
        <strain evidence="10">PS1010</strain>
    </source>
</reference>
<evidence type="ECO:0000256" key="1">
    <source>
        <dbReference type="ARBA" id="ARBA00007450"/>
    </source>
</evidence>
<evidence type="ECO:0000256" key="4">
    <source>
        <dbReference type="ARBA" id="ARBA00022776"/>
    </source>
</evidence>
<accession>A0A9P1N1U4</accession>
<dbReference type="Gene3D" id="1.25.40.10">
    <property type="entry name" value="Tetratricopeptide repeat domain"/>
    <property type="match status" value="1"/>
</dbReference>
<evidence type="ECO:0000256" key="5">
    <source>
        <dbReference type="ARBA" id="ARBA00022786"/>
    </source>
</evidence>
<feature type="domain" description="Anaphase-promoting complex subunit 5" evidence="9">
    <location>
        <begin position="621"/>
        <end position="648"/>
    </location>
</feature>
<dbReference type="InterPro" id="IPR037679">
    <property type="entry name" value="Apc5"/>
</dbReference>
<keyword evidence="3" id="KW-0132">Cell division</keyword>
<dbReference type="PANTHER" id="PTHR12830">
    <property type="entry name" value="ANAPHASE-PROMOTING COMPLEX SUBUNIT 5"/>
    <property type="match status" value="1"/>
</dbReference>
<dbReference type="InterPro" id="IPR026000">
    <property type="entry name" value="Apc5_dom"/>
</dbReference>
<dbReference type="GO" id="GO:0045842">
    <property type="term" value="P:positive regulation of mitotic metaphase/anaphase transition"/>
    <property type="evidence" value="ECO:0007669"/>
    <property type="project" value="TreeGrafter"/>
</dbReference>
<gene>
    <name evidence="10" type="ORF">CAMP_LOCUS7353</name>
</gene>
<comment type="caution">
    <text evidence="10">The sequence shown here is derived from an EMBL/GenBank/DDBJ whole genome shotgun (WGS) entry which is preliminary data.</text>
</comment>
<evidence type="ECO:0000256" key="3">
    <source>
        <dbReference type="ARBA" id="ARBA00022618"/>
    </source>
</evidence>
<proteinExistence type="inferred from homology"/>